<sequence length="176" mass="21298">MKSRLIQESPHIRVWLQEFNHPDEHLEMLGKFKIGREFNLRSRGLIEYYGIDLIDYKREQMANKKRNEFLTAFSHYMTDHLEDECPRSWKECPPSFWEKLIFAYLPHTMNVVPKKNYTEQFLLQLRKFVRWLDKRNDTTFLEVVDSYISEATQTLKKYESLFSELFFKNYPGVASP</sequence>
<evidence type="ECO:0000313" key="2">
    <source>
        <dbReference type="Proteomes" id="UP000324269"/>
    </source>
</evidence>
<evidence type="ECO:0000313" key="1">
    <source>
        <dbReference type="EMBL" id="TYS77225.1"/>
    </source>
</evidence>
<organism evidence="1 2">
    <name type="scientific">Rossellomorea aquimaris</name>
    <dbReference type="NCBI Taxonomy" id="189382"/>
    <lineage>
        <taxon>Bacteria</taxon>
        <taxon>Bacillati</taxon>
        <taxon>Bacillota</taxon>
        <taxon>Bacilli</taxon>
        <taxon>Bacillales</taxon>
        <taxon>Bacillaceae</taxon>
        <taxon>Rossellomorea</taxon>
    </lineage>
</organism>
<protein>
    <submittedName>
        <fullName evidence="1">Uncharacterized protein</fullName>
    </submittedName>
</protein>
<dbReference type="Proteomes" id="UP000324269">
    <property type="component" value="Unassembled WGS sequence"/>
</dbReference>
<dbReference type="RefSeq" id="WP_148971424.1">
    <property type="nucleotide sequence ID" value="NZ_JBNIKW010000022.1"/>
</dbReference>
<accession>A0A5D4TPR8</accession>
<comment type="caution">
    <text evidence="1">The sequence shown here is derived from an EMBL/GenBank/DDBJ whole genome shotgun (WGS) entry which is preliminary data.</text>
</comment>
<reference evidence="1 2" key="1">
    <citation type="submission" date="2019-08" db="EMBL/GenBank/DDBJ databases">
        <title>Bacillus genomes from the desert of Cuatro Cienegas, Coahuila.</title>
        <authorList>
            <person name="Olmedo-Alvarez G."/>
        </authorList>
    </citation>
    <scope>NUCLEOTIDE SEQUENCE [LARGE SCALE GENOMIC DNA]</scope>
    <source>
        <strain evidence="1 2">CH87b_3T</strain>
    </source>
</reference>
<gene>
    <name evidence="1" type="ORF">FZC85_23575</name>
</gene>
<dbReference type="AlphaFoldDB" id="A0A5D4TPR8"/>
<dbReference type="OrthoDB" id="2797634at2"/>
<dbReference type="EMBL" id="VTEZ01000019">
    <property type="protein sequence ID" value="TYS77225.1"/>
    <property type="molecule type" value="Genomic_DNA"/>
</dbReference>
<proteinExistence type="predicted"/>
<name>A0A5D4TPR8_9BACI</name>